<keyword evidence="2" id="KW-0723">Serine/threonine-protein kinase</keyword>
<dbReference type="InParanoid" id="A0A6L2QB11"/>
<dbReference type="OrthoDB" id="1043025at2759"/>
<evidence type="ECO:0000256" key="7">
    <source>
        <dbReference type="PROSITE-ProRule" id="PRU10141"/>
    </source>
</evidence>
<dbReference type="PROSITE" id="PS00108">
    <property type="entry name" value="PROTEIN_KINASE_ST"/>
    <property type="match status" value="1"/>
</dbReference>
<evidence type="ECO:0000256" key="3">
    <source>
        <dbReference type="ARBA" id="ARBA00022679"/>
    </source>
</evidence>
<organism evidence="10 11">
    <name type="scientific">Coptotermes formosanus</name>
    <name type="common">Formosan subterranean termite</name>
    <dbReference type="NCBI Taxonomy" id="36987"/>
    <lineage>
        <taxon>Eukaryota</taxon>
        <taxon>Metazoa</taxon>
        <taxon>Ecdysozoa</taxon>
        <taxon>Arthropoda</taxon>
        <taxon>Hexapoda</taxon>
        <taxon>Insecta</taxon>
        <taxon>Pterygota</taxon>
        <taxon>Neoptera</taxon>
        <taxon>Polyneoptera</taxon>
        <taxon>Dictyoptera</taxon>
        <taxon>Blattodea</taxon>
        <taxon>Blattoidea</taxon>
        <taxon>Termitoidae</taxon>
        <taxon>Rhinotermitidae</taxon>
        <taxon>Coptotermes</taxon>
    </lineage>
</organism>
<dbReference type="SUPFAM" id="SSF56112">
    <property type="entry name" value="Protein kinase-like (PK-like)"/>
    <property type="match status" value="1"/>
</dbReference>
<dbReference type="EMBL" id="BLKM01002804">
    <property type="protein sequence ID" value="GFG40932.1"/>
    <property type="molecule type" value="Genomic_DNA"/>
</dbReference>
<feature type="region of interest" description="Disordered" evidence="8">
    <location>
        <begin position="892"/>
        <end position="974"/>
    </location>
</feature>
<dbReference type="InterPro" id="IPR008271">
    <property type="entry name" value="Ser/Thr_kinase_AS"/>
</dbReference>
<dbReference type="InterPro" id="IPR000719">
    <property type="entry name" value="Prot_kinase_dom"/>
</dbReference>
<dbReference type="SMART" id="SM00220">
    <property type="entry name" value="S_TKc"/>
    <property type="match status" value="1"/>
</dbReference>
<dbReference type="Gene3D" id="1.10.510.10">
    <property type="entry name" value="Transferase(Phosphotransferase) domain 1"/>
    <property type="match status" value="1"/>
</dbReference>
<comment type="caution">
    <text evidence="10">The sequence shown here is derived from an EMBL/GenBank/DDBJ whole genome shotgun (WGS) entry which is preliminary data.</text>
</comment>
<evidence type="ECO:0000256" key="1">
    <source>
        <dbReference type="ARBA" id="ARBA00006529"/>
    </source>
</evidence>
<dbReference type="InterPro" id="IPR050538">
    <property type="entry name" value="MAP_kinase_kinase_kinase"/>
</dbReference>
<dbReference type="InterPro" id="IPR045801">
    <property type="entry name" value="MEKK4_N"/>
</dbReference>
<dbReference type="GO" id="GO:0000165">
    <property type="term" value="P:MAPK cascade"/>
    <property type="evidence" value="ECO:0007669"/>
    <property type="project" value="InterPro"/>
</dbReference>
<feature type="compositionally biased region" description="Polar residues" evidence="8">
    <location>
        <begin position="934"/>
        <end position="967"/>
    </location>
</feature>
<accession>A0A6L2QB11</accession>
<dbReference type="FunCoup" id="A0A6L2QB11">
    <property type="interactions" value="1822"/>
</dbReference>
<feature type="binding site" evidence="7">
    <location>
        <position position="1070"/>
    </location>
    <ligand>
        <name>ATP</name>
        <dbReference type="ChEBI" id="CHEBI:30616"/>
    </ligand>
</feature>
<dbReference type="AlphaFoldDB" id="A0A6L2QB11"/>
<evidence type="ECO:0000256" key="2">
    <source>
        <dbReference type="ARBA" id="ARBA00022527"/>
    </source>
</evidence>
<dbReference type="PANTHER" id="PTHR48016:SF32">
    <property type="entry name" value="MITOGEN-ACTIVATED PROTEIN KINASE KINASE KINASE 4"/>
    <property type="match status" value="1"/>
</dbReference>
<dbReference type="PROSITE" id="PS00107">
    <property type="entry name" value="PROTEIN_KINASE_ATP"/>
    <property type="match status" value="1"/>
</dbReference>
<dbReference type="GO" id="GO:0004674">
    <property type="term" value="F:protein serine/threonine kinase activity"/>
    <property type="evidence" value="ECO:0007669"/>
    <property type="project" value="UniProtKB-KW"/>
</dbReference>
<dbReference type="Pfam" id="PF00069">
    <property type="entry name" value="Pkinase"/>
    <property type="match status" value="1"/>
</dbReference>
<evidence type="ECO:0000256" key="8">
    <source>
        <dbReference type="SAM" id="MobiDB-lite"/>
    </source>
</evidence>
<dbReference type="PROSITE" id="PS50011">
    <property type="entry name" value="PROTEIN_KINASE_DOM"/>
    <property type="match status" value="1"/>
</dbReference>
<evidence type="ECO:0000256" key="6">
    <source>
        <dbReference type="ARBA" id="ARBA00022840"/>
    </source>
</evidence>
<evidence type="ECO:0000256" key="5">
    <source>
        <dbReference type="ARBA" id="ARBA00022777"/>
    </source>
</evidence>
<evidence type="ECO:0000313" key="10">
    <source>
        <dbReference type="EMBL" id="GFG40932.1"/>
    </source>
</evidence>
<feature type="compositionally biased region" description="Low complexity" evidence="8">
    <location>
        <begin position="917"/>
        <end position="929"/>
    </location>
</feature>
<feature type="domain" description="Protein kinase" evidence="9">
    <location>
        <begin position="1041"/>
        <end position="1250"/>
    </location>
</feature>
<feature type="compositionally biased region" description="Low complexity" evidence="8">
    <location>
        <begin position="377"/>
        <end position="401"/>
    </location>
</feature>
<keyword evidence="11" id="KW-1185">Reference proteome</keyword>
<dbReference type="GO" id="GO:0005524">
    <property type="term" value="F:ATP binding"/>
    <property type="evidence" value="ECO:0007669"/>
    <property type="project" value="UniProtKB-UniRule"/>
</dbReference>
<protein>
    <recommendedName>
        <fullName evidence="9">Protein kinase domain-containing protein</fullName>
    </recommendedName>
</protein>
<dbReference type="Pfam" id="PF19431">
    <property type="entry name" value="MEKK4_N"/>
    <property type="match status" value="2"/>
</dbReference>
<proteinExistence type="inferred from homology"/>
<dbReference type="PANTHER" id="PTHR48016">
    <property type="entry name" value="MAP KINASE KINASE KINASE SSK2-RELATED-RELATED"/>
    <property type="match status" value="1"/>
</dbReference>
<comment type="similarity">
    <text evidence="1">Belongs to the protein kinase superfamily. STE Ser/Thr protein kinase family. MAP kinase kinase kinase subfamily.</text>
</comment>
<dbReference type="InterPro" id="IPR017441">
    <property type="entry name" value="Protein_kinase_ATP_BS"/>
</dbReference>
<evidence type="ECO:0000256" key="4">
    <source>
        <dbReference type="ARBA" id="ARBA00022741"/>
    </source>
</evidence>
<keyword evidence="5" id="KW-0418">Kinase</keyword>
<reference evidence="11" key="1">
    <citation type="submission" date="2020-01" db="EMBL/GenBank/DDBJ databases">
        <title>Draft genome sequence of the Termite Coptotermes fromosanus.</title>
        <authorList>
            <person name="Itakura S."/>
            <person name="Yosikawa Y."/>
            <person name="Umezawa K."/>
        </authorList>
    </citation>
    <scope>NUCLEOTIDE SEQUENCE [LARGE SCALE GENOMIC DNA]</scope>
</reference>
<dbReference type="InterPro" id="IPR011009">
    <property type="entry name" value="Kinase-like_dom_sf"/>
</dbReference>
<evidence type="ECO:0000259" key="9">
    <source>
        <dbReference type="PROSITE" id="PS50011"/>
    </source>
</evidence>
<evidence type="ECO:0000313" key="11">
    <source>
        <dbReference type="Proteomes" id="UP000502823"/>
    </source>
</evidence>
<feature type="region of interest" description="Disordered" evidence="8">
    <location>
        <begin position="342"/>
        <end position="401"/>
    </location>
</feature>
<keyword evidence="3" id="KW-0808">Transferase</keyword>
<name>A0A6L2QB11_COPFO</name>
<gene>
    <name evidence="10" type="ORF">Cfor_04027</name>
</gene>
<keyword evidence="6 7" id="KW-0067">ATP-binding</keyword>
<keyword evidence="4 7" id="KW-0547">Nucleotide-binding</keyword>
<dbReference type="Proteomes" id="UP000502823">
    <property type="component" value="Unassembled WGS sequence"/>
</dbReference>
<sequence>MDSLYFTKLVERSENTTQQEIVLKDVLSFTYVNAILQISDHLSHTESNRRCKRSMKLLRGSERDLKLDISGVEHTTHIMESGSDDRAESLPAVPPQPVIKVETCNRFLSLTSKLVACNVLKNKGGLKDKPVGCPDDRVDFYNMFSTLIRMGSSDKQNDKNPRRHLSREEHVWQNELKDLIWLELQAWHADRTPTEQDDYVCKARQNVADLLTDIMEYRYDSGVSGDGKEDCCEPCSTLNSNSSKCVCAGCPSMYCHSCVDIQNQALKDVEKLLQRLEAAEALYPSSKAFASHHPLNKCSQFVGRVKAMCLWYNMTKHHRLKMIIIGKLMCLHQPRNYNWPQVGPLNEDDPSVSSGVGTDVSDDSSYHDLHHPSRYVSSSPSDSNNSNLSRGTTTTSSSDGGMELTGCPVDFYSASVIARIGSTLCTYKESTYPYRKYMEEVLKTTGLRKALNFLERLHHYILRKAMITLAKPAELGHLTVENSEDDEGEELHRYGFWSPETQSLGLPSYRAAFLFLSHIPLEMFHEYLRLRLEQKPNQPSVLSIRQVSEIFPELKEGLRIAVLHRERYLTLIKTVLWDKEKETLELHKSVVSEFDHSVKAVLKVYLEYVQQWALMVQQEGYQKNLLEEEWCFVRTTCPKISGGGGMASNTFWHIASSMLCAIGNQLVSKAEQLKQSMCSCETSDDESSPKQAMLAVCREFQILFNETREKALKAIAFSKTLRKALENGVLKEGISPQCNAVIVRALEELKEETLAFRGAITSTLKIAEETCDVRDMCEVDEMEKSALLSCCREILHQGYKFGFKYHKEVCHLVTGDAREKLARGMISFAQQWMQFVKERCERGRGLRPRWANQGLDFLMTVCEPQNTNYLGDQQFEDLKGSIDECISHVIGTATPSSGTPPFHSHNSRSPLDHCPRSRGSSPSPRSRTPAYRVSRSQPDTAVTSAPPSTQRSLSAQNSQSGADSPSETADESVEGAVAETVTVPVPHKGKGHHEVILVGSVKNLDRSLEERLYSQELTGSVTDVESEDKIHIKSRSVTFSWQRGMKIGQGRFGKVYTAVNNETGELMAMKEIQLQPNDHRTIRRVAEELCIFEGIQHSNLEEMLIFMELCAEGTLESLVAATEGSGLPEVLIRQYTQQLLQAVATLHDHGIVHRDIKSANIFLTDEGNCLKLGDFGSAVKIKAHTTMPGELQGFGGTQAYMAPEVFMKTNTEGHGRAADIWSVGCVVIEMASGKVCFIQDPRGKGLHIEL</sequence>